<comment type="catalytic activity">
    <reaction evidence="3">
        <text>[thioredoxin]-dithiol + NADP(+) = [thioredoxin]-disulfide + NADPH + H(+)</text>
        <dbReference type="Rhea" id="RHEA:20345"/>
        <dbReference type="Rhea" id="RHEA-COMP:10698"/>
        <dbReference type="Rhea" id="RHEA-COMP:10700"/>
        <dbReference type="ChEBI" id="CHEBI:15378"/>
        <dbReference type="ChEBI" id="CHEBI:29950"/>
        <dbReference type="ChEBI" id="CHEBI:50058"/>
        <dbReference type="ChEBI" id="CHEBI:57783"/>
        <dbReference type="ChEBI" id="CHEBI:58349"/>
        <dbReference type="EC" id="1.8.1.9"/>
    </reaction>
</comment>
<evidence type="ECO:0000313" key="6">
    <source>
        <dbReference type="EMBL" id="TJZ44432.1"/>
    </source>
</evidence>
<feature type="domain" description="FAD/NAD(P)-binding" evidence="5">
    <location>
        <begin position="34"/>
        <end position="316"/>
    </location>
</feature>
<feature type="compositionally biased region" description="Low complexity" evidence="4">
    <location>
        <begin position="1"/>
        <end position="21"/>
    </location>
</feature>
<proteinExistence type="predicted"/>
<evidence type="ECO:0000256" key="4">
    <source>
        <dbReference type="SAM" id="MobiDB-lite"/>
    </source>
</evidence>
<dbReference type="InterPro" id="IPR036188">
    <property type="entry name" value="FAD/NAD-bd_sf"/>
</dbReference>
<keyword evidence="2" id="KW-0560">Oxidoreductase</keyword>
<evidence type="ECO:0000256" key="1">
    <source>
        <dbReference type="ARBA" id="ARBA00022630"/>
    </source>
</evidence>
<keyword evidence="1" id="KW-0285">Flavoprotein</keyword>
<dbReference type="InterPro" id="IPR050097">
    <property type="entry name" value="Ferredoxin-NADP_redctase_2"/>
</dbReference>
<accession>A0A4U0MV44</accession>
<dbReference type="AlphaFoldDB" id="A0A4U0MV44"/>
<evidence type="ECO:0000259" key="5">
    <source>
        <dbReference type="Pfam" id="PF07992"/>
    </source>
</evidence>
<dbReference type="PRINTS" id="PR00368">
    <property type="entry name" value="FADPNR"/>
</dbReference>
<gene>
    <name evidence="6" type="ORF">FCH28_29195</name>
</gene>
<organism evidence="6 7">
    <name type="scientific">Streptomyces piniterrae</name>
    <dbReference type="NCBI Taxonomy" id="2571125"/>
    <lineage>
        <taxon>Bacteria</taxon>
        <taxon>Bacillati</taxon>
        <taxon>Actinomycetota</taxon>
        <taxon>Actinomycetes</taxon>
        <taxon>Kitasatosporales</taxon>
        <taxon>Streptomycetaceae</taxon>
        <taxon>Streptomyces</taxon>
    </lineage>
</organism>
<dbReference type="InterPro" id="IPR023753">
    <property type="entry name" value="FAD/NAD-binding_dom"/>
</dbReference>
<name>A0A4U0MV44_9ACTN</name>
<dbReference type="Pfam" id="PF07992">
    <property type="entry name" value="Pyr_redox_2"/>
    <property type="match status" value="1"/>
</dbReference>
<evidence type="ECO:0000256" key="3">
    <source>
        <dbReference type="ARBA" id="ARBA00048132"/>
    </source>
</evidence>
<dbReference type="GO" id="GO:0004791">
    <property type="term" value="F:thioredoxin-disulfide reductase (NADPH) activity"/>
    <property type="evidence" value="ECO:0007669"/>
    <property type="project" value="UniProtKB-EC"/>
</dbReference>
<keyword evidence="7" id="KW-1185">Reference proteome</keyword>
<dbReference type="EMBL" id="SUMB01000012">
    <property type="protein sequence ID" value="TJZ44432.1"/>
    <property type="molecule type" value="Genomic_DNA"/>
</dbReference>
<evidence type="ECO:0000256" key="2">
    <source>
        <dbReference type="ARBA" id="ARBA00023002"/>
    </source>
</evidence>
<sequence>MTQHSNNVSSNNVGSDDFSGNRVSGSNAGSDNLDVVIVGGGAAGLNAALVLARARRRVALLDSGEPRNAPAVHMHGFLSRDGMPPADLRAAGRAEIERYGGDLIDGRVESVERIERLAGTVRGFVVRLAGGRALRARRIVMATGLRDELPAIPGVRERWGRDVLHCPYCHGYEVADQPIGVIADQPLALHQALLLRQWSHDVVYFAHGADVSADAREQLAARGIRVVEGQVGGLVVGDDDRLAGVGMADGRVVPRAAVFVPPRFIPNDALLTGLGCEKDAAGFVVTDASGRTSVPGVWAAGNVADPRAQVITAAGQGSAAAIALNGDLLEEDVDREVHDHRRALAVSP</sequence>
<dbReference type="SUPFAM" id="SSF51905">
    <property type="entry name" value="FAD/NAD(P)-binding domain"/>
    <property type="match status" value="1"/>
</dbReference>
<protein>
    <submittedName>
        <fullName evidence="6">NAD(P)/FAD-dependent oxidoreductase</fullName>
    </submittedName>
</protein>
<comment type="caution">
    <text evidence="6">The sequence shown here is derived from an EMBL/GenBank/DDBJ whole genome shotgun (WGS) entry which is preliminary data.</text>
</comment>
<dbReference type="Proteomes" id="UP000308697">
    <property type="component" value="Unassembled WGS sequence"/>
</dbReference>
<reference evidence="6 7" key="1">
    <citation type="submission" date="2019-04" db="EMBL/GenBank/DDBJ databases">
        <title>Streptomyces piniterrae sp. nov., a heliquinomycin-producing actinomycete isolated from rhizosphere soil of Pinus yunnanensis.</title>
        <authorList>
            <person name="Zhuang X."/>
            <person name="Zhao J."/>
        </authorList>
    </citation>
    <scope>NUCLEOTIDE SEQUENCE [LARGE SCALE GENOMIC DNA]</scope>
    <source>
        <strain evidence="7">jys28</strain>
    </source>
</reference>
<feature type="region of interest" description="Disordered" evidence="4">
    <location>
        <begin position="1"/>
        <end position="25"/>
    </location>
</feature>
<dbReference type="PANTHER" id="PTHR48105">
    <property type="entry name" value="THIOREDOXIN REDUCTASE 1-RELATED-RELATED"/>
    <property type="match status" value="1"/>
</dbReference>
<dbReference type="Gene3D" id="3.50.50.60">
    <property type="entry name" value="FAD/NAD(P)-binding domain"/>
    <property type="match status" value="2"/>
</dbReference>
<dbReference type="PRINTS" id="PR00469">
    <property type="entry name" value="PNDRDTASEII"/>
</dbReference>
<dbReference type="OrthoDB" id="9786503at2"/>
<evidence type="ECO:0000313" key="7">
    <source>
        <dbReference type="Proteomes" id="UP000308697"/>
    </source>
</evidence>
<dbReference type="RefSeq" id="WP_136743191.1">
    <property type="nucleotide sequence ID" value="NZ_SUMB01000012.1"/>
</dbReference>